<reference evidence="8 9" key="1">
    <citation type="journal article" date="2021" name="Cell">
        <title>Tracing the genetic footprints of vertebrate landing in non-teleost ray-finned fishes.</title>
        <authorList>
            <person name="Bi X."/>
            <person name="Wang K."/>
            <person name="Yang L."/>
            <person name="Pan H."/>
            <person name="Jiang H."/>
            <person name="Wei Q."/>
            <person name="Fang M."/>
            <person name="Yu H."/>
            <person name="Zhu C."/>
            <person name="Cai Y."/>
            <person name="He Y."/>
            <person name="Gan X."/>
            <person name="Zeng H."/>
            <person name="Yu D."/>
            <person name="Zhu Y."/>
            <person name="Jiang H."/>
            <person name="Qiu Q."/>
            <person name="Yang H."/>
            <person name="Zhang Y.E."/>
            <person name="Wang W."/>
            <person name="Zhu M."/>
            <person name="He S."/>
            <person name="Zhang G."/>
        </authorList>
    </citation>
    <scope>NUCLEOTIDE SEQUENCE [LARGE SCALE GENOMIC DNA]</scope>
    <source>
        <strain evidence="8">Bchr_013</strain>
    </source>
</reference>
<feature type="transmembrane region" description="Helical" evidence="6">
    <location>
        <begin position="430"/>
        <end position="451"/>
    </location>
</feature>
<evidence type="ECO:0000256" key="2">
    <source>
        <dbReference type="ARBA" id="ARBA00022692"/>
    </source>
</evidence>
<sequence length="538" mass="60195">MEIEDAFKVVGEFGIYQMYLCIFLSFLLQVYVVTEAILIALVGVALPYQWDFEEKLINQTLTKQIHNGSHGFIHWFHGASQSELRKHIHFNSSHTSIVSEWFLIEDLAYKVSLTSSLFFGGVLVGVLVFGQLSDVYGRKKMYLTGLALDLLFAITSGLAPSYLFFAASRFLVGVMNGGMALVSFVLFNEYVGSAYWAITGSLANIFFALGISIYALLGYFIQSWRILALAVNVQAVLVLSLSLFIPESPRWLYSQGRLTEAEAVLNFIAKKNGKQTCILSFKHYSKNQKGNVLDLICHRILLKRTLIMMYAWFVCSLVYYGLTLNVGNMAGNIYVNLALSGIAEVPAYPICIYLIGRKWSGRRRTLAGFFLLGGITCFAIMFLPKKKETGIFAVVNTVSLSLLGKTAISAAFNIVYIYSSELYPTVVRNMGMGVCSMASRIGGIISPFVPLLSQIEWYFPFVIFGAACLSAGVLCFLLPETLHMPLPETISDLYEENYRRLGMETLSLQNIGNEMHDFDRSSDDTDDEYCDEETQMIK</sequence>
<gene>
    <name evidence="8" type="primary">Slc22a15</name>
    <name evidence="8" type="ORF">GTO96_0012866</name>
</gene>
<feature type="non-terminal residue" evidence="8">
    <location>
        <position position="1"/>
    </location>
</feature>
<proteinExistence type="predicted"/>
<feature type="transmembrane region" description="Helical" evidence="6">
    <location>
        <begin position="107"/>
        <end position="129"/>
    </location>
</feature>
<dbReference type="GO" id="GO:0022857">
    <property type="term" value="F:transmembrane transporter activity"/>
    <property type="evidence" value="ECO:0007669"/>
    <property type="project" value="InterPro"/>
</dbReference>
<accession>A0A8X8BJB7</accession>
<feature type="transmembrane region" description="Helical" evidence="6">
    <location>
        <begin position="226"/>
        <end position="245"/>
    </location>
</feature>
<feature type="compositionally biased region" description="Acidic residues" evidence="5">
    <location>
        <begin position="524"/>
        <end position="538"/>
    </location>
</feature>
<dbReference type="AlphaFoldDB" id="A0A8X8BJB7"/>
<keyword evidence="3 6" id="KW-1133">Transmembrane helix</keyword>
<comment type="subcellular location">
    <subcellularLocation>
        <location evidence="1">Membrane</location>
        <topology evidence="1">Multi-pass membrane protein</topology>
    </subcellularLocation>
</comment>
<dbReference type="InterPro" id="IPR020846">
    <property type="entry name" value="MFS_dom"/>
</dbReference>
<keyword evidence="4 6" id="KW-0472">Membrane</keyword>
<feature type="transmembrane region" description="Helical" evidence="6">
    <location>
        <begin position="305"/>
        <end position="322"/>
    </location>
</feature>
<dbReference type="PANTHER" id="PTHR24064">
    <property type="entry name" value="SOLUTE CARRIER FAMILY 22 MEMBER"/>
    <property type="match status" value="1"/>
</dbReference>
<feature type="transmembrane region" description="Helical" evidence="6">
    <location>
        <begin position="366"/>
        <end position="384"/>
    </location>
</feature>
<feature type="region of interest" description="Disordered" evidence="5">
    <location>
        <begin position="516"/>
        <end position="538"/>
    </location>
</feature>
<evidence type="ECO:0000256" key="1">
    <source>
        <dbReference type="ARBA" id="ARBA00004141"/>
    </source>
</evidence>
<dbReference type="PROSITE" id="PS50850">
    <property type="entry name" value="MFS"/>
    <property type="match status" value="1"/>
</dbReference>
<dbReference type="EMBL" id="JAATIS010008602">
    <property type="protein sequence ID" value="KAG2456286.1"/>
    <property type="molecule type" value="Genomic_DNA"/>
</dbReference>
<evidence type="ECO:0000256" key="5">
    <source>
        <dbReference type="SAM" id="MobiDB-lite"/>
    </source>
</evidence>
<dbReference type="Pfam" id="PF00083">
    <property type="entry name" value="Sugar_tr"/>
    <property type="match status" value="1"/>
</dbReference>
<evidence type="ECO:0000256" key="4">
    <source>
        <dbReference type="ARBA" id="ARBA00023136"/>
    </source>
</evidence>
<dbReference type="OrthoDB" id="5296287at2759"/>
<evidence type="ECO:0000256" key="6">
    <source>
        <dbReference type="SAM" id="Phobius"/>
    </source>
</evidence>
<dbReference type="Gene3D" id="1.20.1250.20">
    <property type="entry name" value="MFS general substrate transporter like domains"/>
    <property type="match status" value="1"/>
</dbReference>
<evidence type="ECO:0000313" key="8">
    <source>
        <dbReference type="EMBL" id="KAG2456286.1"/>
    </source>
</evidence>
<dbReference type="InterPro" id="IPR036259">
    <property type="entry name" value="MFS_trans_sf"/>
</dbReference>
<feature type="transmembrane region" description="Helical" evidence="6">
    <location>
        <begin position="390"/>
        <end position="418"/>
    </location>
</feature>
<feature type="transmembrane region" description="Helical" evidence="6">
    <location>
        <begin position="141"/>
        <end position="164"/>
    </location>
</feature>
<feature type="non-terminal residue" evidence="8">
    <location>
        <position position="538"/>
    </location>
</feature>
<protein>
    <submittedName>
        <fullName evidence="8">S22AF protein</fullName>
    </submittedName>
</protein>
<comment type="caution">
    <text evidence="8">The sequence shown here is derived from an EMBL/GenBank/DDBJ whole genome shotgun (WGS) entry which is preliminary data.</text>
</comment>
<dbReference type="Proteomes" id="UP000886611">
    <property type="component" value="Unassembled WGS sequence"/>
</dbReference>
<feature type="transmembrane region" description="Helical" evidence="6">
    <location>
        <begin position="334"/>
        <end position="354"/>
    </location>
</feature>
<keyword evidence="2 6" id="KW-0812">Transmembrane</keyword>
<dbReference type="GO" id="GO:0016020">
    <property type="term" value="C:membrane"/>
    <property type="evidence" value="ECO:0007669"/>
    <property type="project" value="UniProtKB-SubCell"/>
</dbReference>
<evidence type="ECO:0000259" key="7">
    <source>
        <dbReference type="PROSITE" id="PS50850"/>
    </source>
</evidence>
<evidence type="ECO:0000256" key="3">
    <source>
        <dbReference type="ARBA" id="ARBA00022989"/>
    </source>
</evidence>
<dbReference type="InterPro" id="IPR005828">
    <property type="entry name" value="MFS_sugar_transport-like"/>
</dbReference>
<feature type="transmembrane region" description="Helical" evidence="6">
    <location>
        <begin position="457"/>
        <end position="478"/>
    </location>
</feature>
<feature type="transmembrane region" description="Helical" evidence="6">
    <location>
        <begin position="20"/>
        <end position="46"/>
    </location>
</feature>
<name>A0A8X8BJB7_POLSE</name>
<feature type="transmembrane region" description="Helical" evidence="6">
    <location>
        <begin position="170"/>
        <end position="187"/>
    </location>
</feature>
<feature type="domain" description="Major facilitator superfamily (MFS) profile" evidence="7">
    <location>
        <begin position="29"/>
        <end position="483"/>
    </location>
</feature>
<dbReference type="SUPFAM" id="SSF103473">
    <property type="entry name" value="MFS general substrate transporter"/>
    <property type="match status" value="1"/>
</dbReference>
<keyword evidence="9" id="KW-1185">Reference proteome</keyword>
<feature type="transmembrane region" description="Helical" evidence="6">
    <location>
        <begin position="194"/>
        <end position="220"/>
    </location>
</feature>
<evidence type="ECO:0000313" key="9">
    <source>
        <dbReference type="Proteomes" id="UP000886611"/>
    </source>
</evidence>
<organism evidence="8 9">
    <name type="scientific">Polypterus senegalus</name>
    <name type="common">Senegal bichir</name>
    <dbReference type="NCBI Taxonomy" id="55291"/>
    <lineage>
        <taxon>Eukaryota</taxon>
        <taxon>Metazoa</taxon>
        <taxon>Chordata</taxon>
        <taxon>Craniata</taxon>
        <taxon>Vertebrata</taxon>
        <taxon>Euteleostomi</taxon>
        <taxon>Actinopterygii</taxon>
        <taxon>Polypteriformes</taxon>
        <taxon>Polypteridae</taxon>
        <taxon>Polypterus</taxon>
    </lineage>
</organism>